<dbReference type="PANTHER" id="PTHR24543:SF291">
    <property type="entry name" value="SMOKE ALARM, ISOFORM D"/>
    <property type="match status" value="1"/>
</dbReference>
<feature type="region of interest" description="Disordered" evidence="1">
    <location>
        <begin position="1535"/>
        <end position="1554"/>
    </location>
</feature>
<feature type="region of interest" description="Disordered" evidence="1">
    <location>
        <begin position="97"/>
        <end position="180"/>
    </location>
</feature>
<keyword evidence="5" id="KW-1185">Reference proteome</keyword>
<keyword evidence="2" id="KW-0732">Signal</keyword>
<dbReference type="Pfam" id="PF00754">
    <property type="entry name" value="F5_F8_type_C"/>
    <property type="match status" value="1"/>
</dbReference>
<dbReference type="PROSITE" id="PS50022">
    <property type="entry name" value="FA58C_3"/>
    <property type="match status" value="1"/>
</dbReference>
<accession>A0A7J7JDB7</accession>
<dbReference type="InterPro" id="IPR000421">
    <property type="entry name" value="FA58C"/>
</dbReference>
<gene>
    <name evidence="4" type="ORF">EB796_018081</name>
</gene>
<reference evidence="4" key="1">
    <citation type="submission" date="2020-06" db="EMBL/GenBank/DDBJ databases">
        <title>Draft genome of Bugula neritina, a colonial animal packing powerful symbionts and potential medicines.</title>
        <authorList>
            <person name="Rayko M."/>
        </authorList>
    </citation>
    <scope>NUCLEOTIDE SEQUENCE [LARGE SCALE GENOMIC DNA]</scope>
    <source>
        <strain evidence="4">Kwan_BN1</strain>
    </source>
</reference>
<dbReference type="Gene3D" id="2.60.120.260">
    <property type="entry name" value="Galactose-binding domain-like"/>
    <property type="match status" value="1"/>
</dbReference>
<evidence type="ECO:0000313" key="5">
    <source>
        <dbReference type="Proteomes" id="UP000593567"/>
    </source>
</evidence>
<dbReference type="SUPFAM" id="SSF49785">
    <property type="entry name" value="Galactose-binding domain-like"/>
    <property type="match status" value="1"/>
</dbReference>
<evidence type="ECO:0000313" key="4">
    <source>
        <dbReference type="EMBL" id="KAF6023611.1"/>
    </source>
</evidence>
<dbReference type="PANTHER" id="PTHR24543">
    <property type="entry name" value="MULTICOPPER OXIDASE-RELATED"/>
    <property type="match status" value="1"/>
</dbReference>
<organism evidence="4 5">
    <name type="scientific">Bugula neritina</name>
    <name type="common">Brown bryozoan</name>
    <name type="synonym">Sertularia neritina</name>
    <dbReference type="NCBI Taxonomy" id="10212"/>
    <lineage>
        <taxon>Eukaryota</taxon>
        <taxon>Metazoa</taxon>
        <taxon>Spiralia</taxon>
        <taxon>Lophotrochozoa</taxon>
        <taxon>Bryozoa</taxon>
        <taxon>Gymnolaemata</taxon>
        <taxon>Cheilostomatida</taxon>
        <taxon>Flustrina</taxon>
        <taxon>Buguloidea</taxon>
        <taxon>Bugulidae</taxon>
        <taxon>Bugula</taxon>
    </lineage>
</organism>
<feature type="chain" id="PRO_5029687234" description="F5/8 type C domain-containing protein" evidence="2">
    <location>
        <begin position="23"/>
        <end position="1858"/>
    </location>
</feature>
<feature type="domain" description="F5/8 type C" evidence="3">
    <location>
        <begin position="1511"/>
        <end position="1669"/>
    </location>
</feature>
<comment type="caution">
    <text evidence="4">The sequence shown here is derived from an EMBL/GenBank/DDBJ whole genome shotgun (WGS) entry which is preliminary data.</text>
</comment>
<dbReference type="OrthoDB" id="6355129at2759"/>
<evidence type="ECO:0000259" key="3">
    <source>
        <dbReference type="PROSITE" id="PS50022"/>
    </source>
</evidence>
<dbReference type="InterPro" id="IPR008979">
    <property type="entry name" value="Galactose-bd-like_sf"/>
</dbReference>
<proteinExistence type="predicted"/>
<feature type="signal peptide" evidence="2">
    <location>
        <begin position="1"/>
        <end position="22"/>
    </location>
</feature>
<protein>
    <recommendedName>
        <fullName evidence="3">F5/8 type C domain-containing protein</fullName>
    </recommendedName>
</protein>
<feature type="compositionally biased region" description="Basic and acidic residues" evidence="1">
    <location>
        <begin position="126"/>
        <end position="150"/>
    </location>
</feature>
<evidence type="ECO:0000256" key="1">
    <source>
        <dbReference type="SAM" id="MobiDB-lite"/>
    </source>
</evidence>
<evidence type="ECO:0000256" key="2">
    <source>
        <dbReference type="SAM" id="SignalP"/>
    </source>
</evidence>
<dbReference type="EMBL" id="VXIV02002689">
    <property type="protein sequence ID" value="KAF6023611.1"/>
    <property type="molecule type" value="Genomic_DNA"/>
</dbReference>
<name>A0A7J7JDB7_BUGNE</name>
<dbReference type="Proteomes" id="UP000593567">
    <property type="component" value="Unassembled WGS sequence"/>
</dbReference>
<sequence>MSTRRLLLLAVLGLIVTQAIFAKDLTNSEGSETEPSFTRRIYKSFMHFLFPGGIEEKLEENNYDLPKEIDELELNADAIFDQNNIKDAVKPVLEELTAEGSTDDVSEQVVTSEPKPKAATSPASLKDPEPSKSDPRKVIERKPSKIDTPKGRPINGFSVTPGPEVTANDNEHRRYKRSSAGPGIPDSFTFNLEATGAFASTSNFMIGSVIPYTLTIHASDIETDVKVEIFSERSGGAYFRVSNVQLGQIGSNFDNTFNSSEVVIRYDATFDDGRWDYVTVDLGNIMNSAVETTDEAASKIEVKFEMLALLHDNLVVGNTYTVSVGAIYQSESFIDVAQDELTYQDFTPQTAIDPLFSISGPSSLIMGVTGVWTIEAVVYDLYSDIALDVLAPLHVPGAMSIDSIAVISVGDHFQNSAVSVDDGGNFTKNSYENYGDYARLSLGTIINSGYHAGDADEDKSKITFQVAITMLEHDFNETGYTIGFTIWEKDMSRVEIMWASQQEVEALNDTLPELTTSPSFTWQPSTETVERDGRFGVVLNMTIPSQSSARYTLEASIPMSNSSDSPTMAIEKVRMSRIGFNMPHVIYQHRPFSENGRFLTVCNSIEDGNDADFISWDLGIITNTGQRTENSDDDILQFEIRIRIEAASSEDYASGDSMPISLGMKHAENYYWVGRTSIVVTDDKLNMVDLSIYTVSGENSTLVPEFSFTNIMGPDAKIYPGTAAVYDLDMIVPAGVDYADLDFEASTLNDTLATETASLRIIDAKVAYIGNSLYMDGDMEFTFTNFGNSARDDDKRPIYTLLTGTIARLTNLKYENVDRYQEMDSKLRIRLTVVARGPSYLTNEEVYWTEVTLSFADRYIYAARAGVEYEEVTQDFYANTPGEVEKWQPTRIFELKEGETSSVPYGKPIFYNATIGIPYRTVSSAFVEIFSSNAAVQICRVKFLNAAENLVDFQYYLPHTVKGDVVNTTNQAERDIASNYKAAVSSYGYDYYVGDVRDSYLTYEAVIMLNENAQQNTTYSFRAEMESGSLADTFYPNITLSEAAAEYEDLPVVDIDKFTDLTDDINLGGSELYYLDIYVAPRTHFYYTVNIFAPWNSTFYGKYELLEVYVLSAGENLACYDFHHTTINVTKSSDNDSPFNNLGVVNLGYLPSLGEVDTETRVEANKIRIVAHVGVLSNSTDLVGELIPVAGTVDISGEHLWVGYMDSTVVDESSALNDNENNRSVELYIYNADGEDNVLSVGEVQHFTARITLPPGASYADFALNLESHVHDDESRIKIFDVVFDDAGKNVKELRKYHEVISTANPYGIDHIQKVDFKFARNTDLSGISDYIEPDEDRETARSVSDNEISFNFSVKLLDTMEFVNGFQFNLSATVTAGSDVKAVGTGETEITVETLPDDNAYLIWDAGLVNKPANIIQDTVLDFYLNLTLAENATRFPSKVKLNLRVPYFSELGNYYNVEVINSQYTAPSSVSETGLVFQWEKRDSRENPPTYDSWFTDLKILAFELHVPESYDELGMDSEVIKDCQLTASSHEGAADATAARPSGTGWSVGEGRGPPLYQNEYIQIDMGGKVKFTGITIYPYNDASAERVTQFKVQYSRKGIRWLDALDSSFQPRVFNVTWPASPTSSSSVLVKFEESEFVGEHIRILPQANSADSYTSKMRFELHGYPHPYGSTLPTYQCPSTADTLKPYVDRQFLAITTTLEMFACTISKPGTLPYCSGTDDLGDSWFALDDNVLNVYGYDKDAAFIYGLARDRKTCIRSQDGGHRWKAIDCSRYDTASASASYIAAKTVPFPLAGASKSDLASSYGANIDANHFWTVSEKALHAYKAASISDASSKLDSDGQVAYWGNMEWSGP</sequence>